<dbReference type="InterPro" id="IPR001610">
    <property type="entry name" value="PAC"/>
</dbReference>
<dbReference type="Pfam" id="PF00989">
    <property type="entry name" value="PAS"/>
    <property type="match status" value="1"/>
</dbReference>
<feature type="domain" description="PAS" evidence="9">
    <location>
        <begin position="177"/>
        <end position="250"/>
    </location>
</feature>
<organism evidence="11 12">
    <name type="scientific">Desulfopila aestuarii DSM 18488</name>
    <dbReference type="NCBI Taxonomy" id="1121416"/>
    <lineage>
        <taxon>Bacteria</taxon>
        <taxon>Pseudomonadati</taxon>
        <taxon>Thermodesulfobacteriota</taxon>
        <taxon>Desulfobulbia</taxon>
        <taxon>Desulfobulbales</taxon>
        <taxon>Desulfocapsaceae</taxon>
        <taxon>Desulfopila</taxon>
    </lineage>
</organism>
<gene>
    <name evidence="11" type="ORF">SAMN02745220_01755</name>
</gene>
<name>A0A1M7Y4H3_9BACT</name>
<dbReference type="RefSeq" id="WP_073613079.1">
    <property type="nucleotide sequence ID" value="NZ_FRFE01000007.1"/>
</dbReference>
<dbReference type="EC" id="2.7.13.3" evidence="2"/>
<dbReference type="SMART" id="SM00091">
    <property type="entry name" value="PAS"/>
    <property type="match status" value="2"/>
</dbReference>
<evidence type="ECO:0000259" key="7">
    <source>
        <dbReference type="PROSITE" id="PS50109"/>
    </source>
</evidence>
<feature type="transmembrane region" description="Helical" evidence="6">
    <location>
        <begin position="12"/>
        <end position="35"/>
    </location>
</feature>
<keyword evidence="6" id="KW-0472">Membrane</keyword>
<dbReference type="PANTHER" id="PTHR45339:SF5">
    <property type="entry name" value="HISTIDINE KINASE"/>
    <property type="match status" value="1"/>
</dbReference>
<dbReference type="Pfam" id="PF00072">
    <property type="entry name" value="Response_reg"/>
    <property type="match status" value="1"/>
</dbReference>
<dbReference type="SMART" id="SM00086">
    <property type="entry name" value="PAC"/>
    <property type="match status" value="2"/>
</dbReference>
<dbReference type="CDD" id="cd17546">
    <property type="entry name" value="REC_hyHK_CKI1_RcsC-like"/>
    <property type="match status" value="1"/>
</dbReference>
<feature type="domain" description="PAC" evidence="10">
    <location>
        <begin position="255"/>
        <end position="309"/>
    </location>
</feature>
<dbReference type="Pfam" id="PF02518">
    <property type="entry name" value="HATPase_c"/>
    <property type="match status" value="1"/>
</dbReference>
<dbReference type="InterPro" id="IPR000014">
    <property type="entry name" value="PAS"/>
</dbReference>
<evidence type="ECO:0000256" key="3">
    <source>
        <dbReference type="ARBA" id="ARBA00022553"/>
    </source>
</evidence>
<evidence type="ECO:0000256" key="2">
    <source>
        <dbReference type="ARBA" id="ARBA00012438"/>
    </source>
</evidence>
<dbReference type="InterPro" id="IPR003594">
    <property type="entry name" value="HATPase_dom"/>
</dbReference>
<dbReference type="AlphaFoldDB" id="A0A1M7Y4H3"/>
<dbReference type="InterPro" id="IPR035965">
    <property type="entry name" value="PAS-like_dom_sf"/>
</dbReference>
<feature type="modified residue" description="4-aspartylphosphate" evidence="4">
    <location>
        <position position="751"/>
    </location>
</feature>
<evidence type="ECO:0000256" key="5">
    <source>
        <dbReference type="SAM" id="Coils"/>
    </source>
</evidence>
<protein>
    <recommendedName>
        <fullName evidence="2">histidine kinase</fullName>
        <ecNumber evidence="2">2.7.13.3</ecNumber>
    </recommendedName>
</protein>
<dbReference type="GO" id="GO:0000155">
    <property type="term" value="F:phosphorelay sensor kinase activity"/>
    <property type="evidence" value="ECO:0007669"/>
    <property type="project" value="InterPro"/>
</dbReference>
<dbReference type="SUPFAM" id="SSF55874">
    <property type="entry name" value="ATPase domain of HSP90 chaperone/DNA topoisomerase II/histidine kinase"/>
    <property type="match status" value="1"/>
</dbReference>
<keyword evidence="6" id="KW-1133">Transmembrane helix</keyword>
<feature type="domain" description="Response regulatory" evidence="8">
    <location>
        <begin position="702"/>
        <end position="839"/>
    </location>
</feature>
<dbReference type="InterPro" id="IPR003661">
    <property type="entry name" value="HisK_dim/P_dom"/>
</dbReference>
<dbReference type="FunFam" id="3.30.565.10:FF:000010">
    <property type="entry name" value="Sensor histidine kinase RcsC"/>
    <property type="match status" value="1"/>
</dbReference>
<dbReference type="NCBIfam" id="TIGR00229">
    <property type="entry name" value="sensory_box"/>
    <property type="match status" value="2"/>
</dbReference>
<dbReference type="PROSITE" id="PS50113">
    <property type="entry name" value="PAC"/>
    <property type="match status" value="2"/>
</dbReference>
<dbReference type="PROSITE" id="PS50109">
    <property type="entry name" value="HIS_KIN"/>
    <property type="match status" value="1"/>
</dbReference>
<dbReference type="PANTHER" id="PTHR45339">
    <property type="entry name" value="HYBRID SIGNAL TRANSDUCTION HISTIDINE KINASE J"/>
    <property type="match status" value="1"/>
</dbReference>
<accession>A0A1M7Y4H3</accession>
<dbReference type="SUPFAM" id="SSF47384">
    <property type="entry name" value="Homodimeric domain of signal transducing histidine kinase"/>
    <property type="match status" value="1"/>
</dbReference>
<dbReference type="Gene3D" id="3.30.450.20">
    <property type="entry name" value="PAS domain"/>
    <property type="match status" value="2"/>
</dbReference>
<dbReference type="Gene3D" id="1.10.287.130">
    <property type="match status" value="1"/>
</dbReference>
<evidence type="ECO:0000256" key="6">
    <source>
        <dbReference type="SAM" id="Phobius"/>
    </source>
</evidence>
<dbReference type="InterPro" id="IPR013767">
    <property type="entry name" value="PAS_fold"/>
</dbReference>
<keyword evidence="5" id="KW-0175">Coiled coil</keyword>
<dbReference type="SMART" id="SM00387">
    <property type="entry name" value="HATPase_c"/>
    <property type="match status" value="1"/>
</dbReference>
<dbReference type="CDD" id="cd16922">
    <property type="entry name" value="HATPase_EvgS-ArcB-TorS-like"/>
    <property type="match status" value="1"/>
</dbReference>
<dbReference type="SUPFAM" id="SSF52172">
    <property type="entry name" value="CheY-like"/>
    <property type="match status" value="1"/>
</dbReference>
<evidence type="ECO:0000259" key="10">
    <source>
        <dbReference type="PROSITE" id="PS50113"/>
    </source>
</evidence>
<dbReference type="PROSITE" id="PS50112">
    <property type="entry name" value="PAS"/>
    <property type="match status" value="1"/>
</dbReference>
<dbReference type="InterPro" id="IPR000700">
    <property type="entry name" value="PAS-assoc_C"/>
</dbReference>
<keyword evidence="3 4" id="KW-0597">Phosphoprotein</keyword>
<dbReference type="InterPro" id="IPR005467">
    <property type="entry name" value="His_kinase_dom"/>
</dbReference>
<evidence type="ECO:0000256" key="4">
    <source>
        <dbReference type="PROSITE-ProRule" id="PRU00169"/>
    </source>
</evidence>
<dbReference type="CDD" id="cd00082">
    <property type="entry name" value="HisKA"/>
    <property type="match status" value="1"/>
</dbReference>
<dbReference type="Gene3D" id="3.30.565.10">
    <property type="entry name" value="Histidine kinase-like ATPase, C-terminal domain"/>
    <property type="match status" value="1"/>
</dbReference>
<dbReference type="SUPFAM" id="SSF55785">
    <property type="entry name" value="PYP-like sensor domain (PAS domain)"/>
    <property type="match status" value="2"/>
</dbReference>
<dbReference type="InterPro" id="IPR011006">
    <property type="entry name" value="CheY-like_superfamily"/>
</dbReference>
<dbReference type="SMART" id="SM00388">
    <property type="entry name" value="HisKA"/>
    <property type="match status" value="1"/>
</dbReference>
<evidence type="ECO:0000259" key="8">
    <source>
        <dbReference type="PROSITE" id="PS50110"/>
    </source>
</evidence>
<dbReference type="CDD" id="cd00130">
    <property type="entry name" value="PAS"/>
    <property type="match status" value="2"/>
</dbReference>
<keyword evidence="6" id="KW-0812">Transmembrane</keyword>
<dbReference type="SMART" id="SM00448">
    <property type="entry name" value="REC"/>
    <property type="match status" value="1"/>
</dbReference>
<evidence type="ECO:0000259" key="9">
    <source>
        <dbReference type="PROSITE" id="PS50112"/>
    </source>
</evidence>
<dbReference type="InterPro" id="IPR036097">
    <property type="entry name" value="HisK_dim/P_sf"/>
</dbReference>
<dbReference type="Proteomes" id="UP000184603">
    <property type="component" value="Unassembled WGS sequence"/>
</dbReference>
<reference evidence="11 12" key="1">
    <citation type="submission" date="2016-12" db="EMBL/GenBank/DDBJ databases">
        <authorList>
            <person name="Song W.-J."/>
            <person name="Kurnit D.M."/>
        </authorList>
    </citation>
    <scope>NUCLEOTIDE SEQUENCE [LARGE SCALE GENOMIC DNA]</scope>
    <source>
        <strain evidence="11 12">DSM 18488</strain>
    </source>
</reference>
<evidence type="ECO:0000256" key="1">
    <source>
        <dbReference type="ARBA" id="ARBA00000085"/>
    </source>
</evidence>
<dbReference type="PRINTS" id="PR00344">
    <property type="entry name" value="BCTRLSENSOR"/>
</dbReference>
<sequence>MKSDIRFEWEKAVQRLIAVATVLSMVSPLVLYLIFSVAKQKAAIGAEMEVLSHIITEQINQNPDYWTYEDIRLASILRHRPHTGDFQEHRQIFDSNQKLVAENVVNLKLPVLSLDTPVYDAGTTAGFLRITWSIQATLVRAALVFAASCAGGALLYFVLHTFPLRVLRSAFAALHKEKEQATITLGSIADAVITTDTSLNILSLNPAAIEFAGTTMADVAGKPFGDYFRIIRPQTRHSLEELLFQCLQSEKHSPPLLDQAVLERQIDGREYQVEITVSPLYDEQARLLGLVVVLHDVTESRVLEKQLKDKVLELVHIVRYAGVGITFIRDGVIQKANGIAAEILGMPQDEVVGKELSFILKTCLGFTQPLDHIYETLGDGRIFNMEHRAIRADGRQIWLRLIGQAIDPNRIRENGTVWIAQDITRLKQQQEQLEAARLQAEEASRFKSEFLAHVSHELRSPLSGVIGLNRLVLDTELTSLQRQYLTMVDGTVETLLLLINNLLDLSKIESGAMELEEKTFNISSICTYIRNIVTLQVEEKGLNLIFTLAEDVPAKLIGDELRLGQILLNLVSNALKFTSSGSIEVVCEKMSQSESAIQLSFKVIDTGCGMDDTTCKKIFEAFVQASNSVARTHGGSGLGLSICKKLTELMGGEIWVDSVVEKGTTFTFTAWFKTVTGVTTDFSETNPHTEEKLTETRPPMRRILVVDDLPVNQTIAKLLLELDGHTIDVAGNGREALVALAKSTYNVIFMDVQMPGLDGLTATRLIRRCEKEENPNAREDNNLIKALSAKIRGKHIPIIGMTGNAMDEGKQDCYAAGMDGYISKPFERIEMLEALDMAFKQQSSTGVGSTGSPQATTLPA</sequence>
<dbReference type="PROSITE" id="PS50110">
    <property type="entry name" value="RESPONSE_REGULATORY"/>
    <property type="match status" value="1"/>
</dbReference>
<dbReference type="InterPro" id="IPR004358">
    <property type="entry name" value="Sig_transdc_His_kin-like_C"/>
</dbReference>
<dbReference type="EMBL" id="FRFE01000007">
    <property type="protein sequence ID" value="SHO47145.1"/>
    <property type="molecule type" value="Genomic_DNA"/>
</dbReference>
<dbReference type="InterPro" id="IPR001789">
    <property type="entry name" value="Sig_transdc_resp-reg_receiver"/>
</dbReference>
<keyword evidence="12" id="KW-1185">Reference proteome</keyword>
<evidence type="ECO:0000313" key="11">
    <source>
        <dbReference type="EMBL" id="SHO47145.1"/>
    </source>
</evidence>
<feature type="coiled-coil region" evidence="5">
    <location>
        <begin position="419"/>
        <end position="446"/>
    </location>
</feature>
<dbReference type="Pfam" id="PF13426">
    <property type="entry name" value="PAS_9"/>
    <property type="match status" value="1"/>
</dbReference>
<feature type="domain" description="PAC" evidence="10">
    <location>
        <begin position="383"/>
        <end position="435"/>
    </location>
</feature>
<dbReference type="InterPro" id="IPR036890">
    <property type="entry name" value="HATPase_C_sf"/>
</dbReference>
<dbReference type="STRING" id="1121416.SAMN02745220_01755"/>
<dbReference type="GO" id="GO:0006355">
    <property type="term" value="P:regulation of DNA-templated transcription"/>
    <property type="evidence" value="ECO:0007669"/>
    <property type="project" value="InterPro"/>
</dbReference>
<feature type="transmembrane region" description="Helical" evidence="6">
    <location>
        <begin position="138"/>
        <end position="159"/>
    </location>
</feature>
<evidence type="ECO:0000313" key="12">
    <source>
        <dbReference type="Proteomes" id="UP000184603"/>
    </source>
</evidence>
<feature type="domain" description="Histidine kinase" evidence="7">
    <location>
        <begin position="453"/>
        <end position="674"/>
    </location>
</feature>
<proteinExistence type="predicted"/>
<dbReference type="Gene3D" id="3.40.50.2300">
    <property type="match status" value="1"/>
</dbReference>
<dbReference type="Pfam" id="PF00512">
    <property type="entry name" value="HisKA"/>
    <property type="match status" value="1"/>
</dbReference>
<comment type="catalytic activity">
    <reaction evidence="1">
        <text>ATP + protein L-histidine = ADP + protein N-phospho-L-histidine.</text>
        <dbReference type="EC" id="2.7.13.3"/>
    </reaction>
</comment>
<dbReference type="OrthoDB" id="9796457at2"/>